<dbReference type="GO" id="GO:0005524">
    <property type="term" value="F:ATP binding"/>
    <property type="evidence" value="ECO:0007669"/>
    <property type="project" value="UniProtKB-KW"/>
</dbReference>
<evidence type="ECO:0000256" key="10">
    <source>
        <dbReference type="ARBA" id="ARBA00022840"/>
    </source>
</evidence>
<dbReference type="AlphaFoldDB" id="A0A8H5BEW7"/>
<feature type="region of interest" description="Disordered" evidence="12">
    <location>
        <begin position="1"/>
        <end position="41"/>
    </location>
</feature>
<accession>A0A8H5BEW7</accession>
<dbReference type="GO" id="GO:0005739">
    <property type="term" value="C:mitochondrion"/>
    <property type="evidence" value="ECO:0007669"/>
    <property type="project" value="TreeGrafter"/>
</dbReference>
<dbReference type="InterPro" id="IPR023468">
    <property type="entry name" value="Riboflavin_kinase"/>
</dbReference>
<dbReference type="SMART" id="SM00904">
    <property type="entry name" value="Flavokinase"/>
    <property type="match status" value="1"/>
</dbReference>
<keyword evidence="8" id="KW-0808">Transferase</keyword>
<dbReference type="Pfam" id="PF01687">
    <property type="entry name" value="Flavokinase"/>
    <property type="match status" value="1"/>
</dbReference>
<sequence>MSPTAAEQVAEHTIPVAPVRSEGAQRPQIVGPESPEPPYPIALEGAVQKGFGRGGKDLGCPTANLPDESITPLSTVTETGVYYGFAQVIPPQERLEGFRSEDLKVLPMVMSLGVNPFYKNKSLSAEIHIMHEFQTDFYGVEMKAIVLGYIRPELDYVSREALIEDIETDKRVALNCLERPGYQKYAQDSHFKALAQDN</sequence>
<protein>
    <recommendedName>
        <fullName evidence="5">Riboflavin kinase</fullName>
        <ecNumber evidence="4">2.7.1.26</ecNumber>
    </recommendedName>
    <alternativeName>
        <fullName evidence="11">Flavin mononucleotide kinase 1</fullName>
    </alternativeName>
</protein>
<dbReference type="SUPFAM" id="SSF82114">
    <property type="entry name" value="Riboflavin kinase-like"/>
    <property type="match status" value="1"/>
</dbReference>
<name>A0A8H5BEW7_9AGAR</name>
<dbReference type="PANTHER" id="PTHR22749:SF6">
    <property type="entry name" value="RIBOFLAVIN KINASE"/>
    <property type="match status" value="1"/>
</dbReference>
<dbReference type="GO" id="GO:0009398">
    <property type="term" value="P:FMN biosynthetic process"/>
    <property type="evidence" value="ECO:0007669"/>
    <property type="project" value="UniProtKB-UniPathway"/>
</dbReference>
<comment type="caution">
    <text evidence="14">The sequence shown here is derived from an EMBL/GenBank/DDBJ whole genome shotgun (WGS) entry which is preliminary data.</text>
</comment>
<evidence type="ECO:0000256" key="3">
    <source>
        <dbReference type="ARBA" id="ARBA00010108"/>
    </source>
</evidence>
<evidence type="ECO:0000256" key="5">
    <source>
        <dbReference type="ARBA" id="ARBA00017394"/>
    </source>
</evidence>
<evidence type="ECO:0000256" key="7">
    <source>
        <dbReference type="ARBA" id="ARBA00022643"/>
    </source>
</evidence>
<evidence type="ECO:0000256" key="9">
    <source>
        <dbReference type="ARBA" id="ARBA00022741"/>
    </source>
</evidence>
<dbReference type="PANTHER" id="PTHR22749">
    <property type="entry name" value="RIBOFLAVIN KINASE/FMN ADENYLYLTRANSFERASE"/>
    <property type="match status" value="1"/>
</dbReference>
<evidence type="ECO:0000256" key="2">
    <source>
        <dbReference type="ARBA" id="ARBA00005201"/>
    </source>
</evidence>
<dbReference type="InterPro" id="IPR015865">
    <property type="entry name" value="Riboflavin_kinase_bac/euk"/>
</dbReference>
<keyword evidence="6" id="KW-0285">Flavoprotein</keyword>
<dbReference type="EC" id="2.7.1.26" evidence="4"/>
<evidence type="ECO:0000259" key="13">
    <source>
        <dbReference type="SMART" id="SM00904"/>
    </source>
</evidence>
<keyword evidence="9" id="KW-0547">Nucleotide-binding</keyword>
<evidence type="ECO:0000256" key="11">
    <source>
        <dbReference type="ARBA" id="ARBA00029960"/>
    </source>
</evidence>
<evidence type="ECO:0000256" key="8">
    <source>
        <dbReference type="ARBA" id="ARBA00022679"/>
    </source>
</evidence>
<dbReference type="OrthoDB" id="276388at2759"/>
<dbReference type="GO" id="GO:0009231">
    <property type="term" value="P:riboflavin biosynthetic process"/>
    <property type="evidence" value="ECO:0007669"/>
    <property type="project" value="InterPro"/>
</dbReference>
<dbReference type="GO" id="GO:0008531">
    <property type="term" value="F:riboflavin kinase activity"/>
    <property type="evidence" value="ECO:0007669"/>
    <property type="project" value="UniProtKB-EC"/>
</dbReference>
<dbReference type="InterPro" id="IPR023465">
    <property type="entry name" value="Riboflavin_kinase_dom_sf"/>
</dbReference>
<keyword evidence="7" id="KW-0288">FMN</keyword>
<keyword evidence="15" id="KW-1185">Reference proteome</keyword>
<evidence type="ECO:0000256" key="1">
    <source>
        <dbReference type="ARBA" id="ARBA00003572"/>
    </source>
</evidence>
<reference evidence="14 15" key="1">
    <citation type="journal article" date="2020" name="ISME J.">
        <title>Uncovering the hidden diversity of litter-decomposition mechanisms in mushroom-forming fungi.</title>
        <authorList>
            <person name="Floudas D."/>
            <person name="Bentzer J."/>
            <person name="Ahren D."/>
            <person name="Johansson T."/>
            <person name="Persson P."/>
            <person name="Tunlid A."/>
        </authorList>
    </citation>
    <scope>NUCLEOTIDE SEQUENCE [LARGE SCALE GENOMIC DNA]</scope>
    <source>
        <strain evidence="14 15">CBS 101986</strain>
    </source>
</reference>
<organism evidence="14 15">
    <name type="scientific">Psilocybe cf. subviscida</name>
    <dbReference type="NCBI Taxonomy" id="2480587"/>
    <lineage>
        <taxon>Eukaryota</taxon>
        <taxon>Fungi</taxon>
        <taxon>Dikarya</taxon>
        <taxon>Basidiomycota</taxon>
        <taxon>Agaricomycotina</taxon>
        <taxon>Agaricomycetes</taxon>
        <taxon>Agaricomycetidae</taxon>
        <taxon>Agaricales</taxon>
        <taxon>Agaricineae</taxon>
        <taxon>Strophariaceae</taxon>
        <taxon>Psilocybe</taxon>
    </lineage>
</organism>
<dbReference type="UniPathway" id="UPA00276">
    <property type="reaction ID" value="UER00406"/>
</dbReference>
<evidence type="ECO:0000256" key="6">
    <source>
        <dbReference type="ARBA" id="ARBA00022630"/>
    </source>
</evidence>
<dbReference type="Proteomes" id="UP000567179">
    <property type="component" value="Unassembled WGS sequence"/>
</dbReference>
<evidence type="ECO:0000313" key="15">
    <source>
        <dbReference type="Proteomes" id="UP000567179"/>
    </source>
</evidence>
<keyword evidence="10" id="KW-0067">ATP-binding</keyword>
<comment type="function">
    <text evidence="1">Catalyzes the phosphorylation of riboflavin (vitamin B2) to form flavin mononucleotide (FMN) coenzyme.</text>
</comment>
<dbReference type="EMBL" id="JAACJJ010000028">
    <property type="protein sequence ID" value="KAF5321846.1"/>
    <property type="molecule type" value="Genomic_DNA"/>
</dbReference>
<proteinExistence type="inferred from homology"/>
<comment type="similarity">
    <text evidence="3">Belongs to the flavokinase family.</text>
</comment>
<dbReference type="Gene3D" id="2.40.30.30">
    <property type="entry name" value="Riboflavin kinase-like"/>
    <property type="match status" value="1"/>
</dbReference>
<evidence type="ECO:0000256" key="12">
    <source>
        <dbReference type="SAM" id="MobiDB-lite"/>
    </source>
</evidence>
<comment type="pathway">
    <text evidence="2">Cofactor biosynthesis; FMN biosynthesis; FMN from riboflavin (ATP route): step 1/1.</text>
</comment>
<evidence type="ECO:0000313" key="14">
    <source>
        <dbReference type="EMBL" id="KAF5321846.1"/>
    </source>
</evidence>
<feature type="domain" description="Riboflavin kinase" evidence="13">
    <location>
        <begin position="36"/>
        <end position="178"/>
    </location>
</feature>
<evidence type="ECO:0000256" key="4">
    <source>
        <dbReference type="ARBA" id="ARBA00012105"/>
    </source>
</evidence>
<gene>
    <name evidence="14" type="ORF">D9619_000979</name>
</gene>